<dbReference type="InterPro" id="IPR001789">
    <property type="entry name" value="Sig_transdc_resp-reg_receiver"/>
</dbReference>
<dbReference type="Proteomes" id="UP000315133">
    <property type="component" value="Unassembled WGS sequence"/>
</dbReference>
<dbReference type="SUPFAM" id="SSF52172">
    <property type="entry name" value="CheY-like"/>
    <property type="match status" value="1"/>
</dbReference>
<feature type="modified residue" description="4-aspartylphosphate" evidence="1">
    <location>
        <position position="165"/>
    </location>
</feature>
<evidence type="ECO:0000259" key="3">
    <source>
        <dbReference type="PROSITE" id="PS50110"/>
    </source>
</evidence>
<dbReference type="PANTHER" id="PTHR43228:SF1">
    <property type="entry name" value="TWO-COMPONENT RESPONSE REGULATOR ARR22"/>
    <property type="match status" value="1"/>
</dbReference>
<dbReference type="InterPro" id="IPR052048">
    <property type="entry name" value="ST_Response_Regulator"/>
</dbReference>
<comment type="caution">
    <text evidence="4">The sequence shown here is derived from an EMBL/GenBank/DDBJ whole genome shotgun (WGS) entry which is preliminary data.</text>
</comment>
<keyword evidence="5" id="KW-1185">Reference proteome</keyword>
<protein>
    <submittedName>
        <fullName evidence="4">Response regulator receiver domain-containing protein</fullName>
    </submittedName>
</protein>
<organism evidence="4 5">
    <name type="scientific">Ornithinimicrobium humiphilum</name>
    <dbReference type="NCBI Taxonomy" id="125288"/>
    <lineage>
        <taxon>Bacteria</taxon>
        <taxon>Bacillati</taxon>
        <taxon>Actinomycetota</taxon>
        <taxon>Actinomycetes</taxon>
        <taxon>Micrococcales</taxon>
        <taxon>Ornithinimicrobiaceae</taxon>
        <taxon>Ornithinimicrobium</taxon>
    </lineage>
</organism>
<accession>A0A543KJT6</accession>
<dbReference type="SMART" id="SM00448">
    <property type="entry name" value="REC"/>
    <property type="match status" value="1"/>
</dbReference>
<dbReference type="AlphaFoldDB" id="A0A543KJT6"/>
<keyword evidence="2" id="KW-0812">Transmembrane</keyword>
<proteinExistence type="predicted"/>
<feature type="domain" description="Response regulatory" evidence="3">
    <location>
        <begin position="115"/>
        <end position="232"/>
    </location>
</feature>
<dbReference type="PROSITE" id="PS50110">
    <property type="entry name" value="RESPONSE_REGULATORY"/>
    <property type="match status" value="1"/>
</dbReference>
<evidence type="ECO:0000313" key="5">
    <source>
        <dbReference type="Proteomes" id="UP000315133"/>
    </source>
</evidence>
<dbReference type="OrthoDB" id="88903at2"/>
<evidence type="ECO:0000256" key="2">
    <source>
        <dbReference type="SAM" id="Phobius"/>
    </source>
</evidence>
<dbReference type="PANTHER" id="PTHR43228">
    <property type="entry name" value="TWO-COMPONENT RESPONSE REGULATOR"/>
    <property type="match status" value="1"/>
</dbReference>
<feature type="transmembrane region" description="Helical" evidence="2">
    <location>
        <begin position="24"/>
        <end position="44"/>
    </location>
</feature>
<dbReference type="GO" id="GO:0000160">
    <property type="term" value="P:phosphorelay signal transduction system"/>
    <property type="evidence" value="ECO:0007669"/>
    <property type="project" value="InterPro"/>
</dbReference>
<sequence length="234" mass="24935">MVSSHAGCQTARVRAASGVGLDEISTFLGAVAWPLVVLVIALFFRKPLTALLRRDDVQVSAPGGFSISAKSQVVATRALMEAAAKSPETPLTPEDAESGVEVAALGVEALGRAPRILWVDDNPSNNRSEMAALHALGMHVTLSTSTEEALGQMASVGAFDLVISDMGRPGDRRAGYTLLDTLRQRGDRTPYVIYASSRSRDDFDEAVRRGALGCTNRPDELITFVTNALRGPRV</sequence>
<dbReference type="InterPro" id="IPR011006">
    <property type="entry name" value="CheY-like_superfamily"/>
</dbReference>
<evidence type="ECO:0000313" key="4">
    <source>
        <dbReference type="EMBL" id="TQM95339.1"/>
    </source>
</evidence>
<reference evidence="4 5" key="1">
    <citation type="submission" date="2019-06" db="EMBL/GenBank/DDBJ databases">
        <title>Sequencing the genomes of 1000 actinobacteria strains.</title>
        <authorList>
            <person name="Klenk H.-P."/>
        </authorList>
    </citation>
    <scope>NUCLEOTIDE SEQUENCE [LARGE SCALE GENOMIC DNA]</scope>
    <source>
        <strain evidence="4 5">DSM 12362</strain>
    </source>
</reference>
<dbReference type="Gene3D" id="3.40.50.2300">
    <property type="match status" value="1"/>
</dbReference>
<keyword evidence="1" id="KW-0597">Phosphoprotein</keyword>
<keyword evidence="2" id="KW-1133">Transmembrane helix</keyword>
<dbReference type="Pfam" id="PF00072">
    <property type="entry name" value="Response_reg"/>
    <property type="match status" value="1"/>
</dbReference>
<dbReference type="EMBL" id="VFPU01000001">
    <property type="protein sequence ID" value="TQM95339.1"/>
    <property type="molecule type" value="Genomic_DNA"/>
</dbReference>
<dbReference type="CDD" id="cd00156">
    <property type="entry name" value="REC"/>
    <property type="match status" value="1"/>
</dbReference>
<keyword evidence="2" id="KW-0472">Membrane</keyword>
<evidence type="ECO:0000256" key="1">
    <source>
        <dbReference type="PROSITE-ProRule" id="PRU00169"/>
    </source>
</evidence>
<name>A0A543KJT6_9MICO</name>
<gene>
    <name evidence="4" type="ORF">FB476_0178</name>
</gene>